<evidence type="ECO:0008006" key="5">
    <source>
        <dbReference type="Google" id="ProtNLM"/>
    </source>
</evidence>
<proteinExistence type="predicted"/>
<feature type="transmembrane region" description="Helical" evidence="2">
    <location>
        <begin position="95"/>
        <end position="115"/>
    </location>
</feature>
<name>A0AAV9XVK3_9CRYT</name>
<feature type="transmembrane region" description="Helical" evidence="2">
    <location>
        <begin position="127"/>
        <end position="150"/>
    </location>
</feature>
<accession>A0AAV9XVK3</accession>
<dbReference type="Proteomes" id="UP001311799">
    <property type="component" value="Unassembled WGS sequence"/>
</dbReference>
<organism evidence="3 4">
    <name type="scientific">Cryptosporidium xiaoi</name>
    <dbReference type="NCBI Taxonomy" id="659607"/>
    <lineage>
        <taxon>Eukaryota</taxon>
        <taxon>Sar</taxon>
        <taxon>Alveolata</taxon>
        <taxon>Apicomplexa</taxon>
        <taxon>Conoidasida</taxon>
        <taxon>Coccidia</taxon>
        <taxon>Eucoccidiorida</taxon>
        <taxon>Eimeriorina</taxon>
        <taxon>Cryptosporidiidae</taxon>
        <taxon>Cryptosporidium</taxon>
    </lineage>
</organism>
<gene>
    <name evidence="3" type="ORF">RS030_4551</name>
</gene>
<feature type="transmembrane region" description="Helical" evidence="2">
    <location>
        <begin position="46"/>
        <end position="68"/>
    </location>
</feature>
<keyword evidence="2" id="KW-0472">Membrane</keyword>
<protein>
    <recommendedName>
        <fullName evidence="5">Transmembrane protein</fullName>
    </recommendedName>
</protein>
<evidence type="ECO:0000313" key="4">
    <source>
        <dbReference type="Proteomes" id="UP001311799"/>
    </source>
</evidence>
<keyword evidence="4" id="KW-1185">Reference proteome</keyword>
<keyword evidence="2" id="KW-1133">Transmembrane helix</keyword>
<feature type="compositionally biased region" description="Basic and acidic residues" evidence="1">
    <location>
        <begin position="215"/>
        <end position="238"/>
    </location>
</feature>
<keyword evidence="2" id="KW-0812">Transmembrane</keyword>
<reference evidence="3 4" key="1">
    <citation type="submission" date="2023-10" db="EMBL/GenBank/DDBJ databases">
        <title>Comparative genomics analysis reveals potential genetic determinants of host preference in Cryptosporidium xiaoi.</title>
        <authorList>
            <person name="Xiao L."/>
            <person name="Li J."/>
        </authorList>
    </citation>
    <scope>NUCLEOTIDE SEQUENCE [LARGE SCALE GENOMIC DNA]</scope>
    <source>
        <strain evidence="3 4">52996</strain>
    </source>
</reference>
<feature type="compositionally biased region" description="Polar residues" evidence="1">
    <location>
        <begin position="205"/>
        <end position="214"/>
    </location>
</feature>
<dbReference type="AlphaFoldDB" id="A0AAV9XVK3"/>
<sequence>MNIISPIFPPRPWSKLISKTNGRSLDIFRYCCCCTRSTQVALNRVISFWSASLLLFSAILLFVCFSSSSTSNPFTPLRFLFPNIVDSVTSDIGKLLMLLYTTSVLGIITGFVGVITTSTYSIIFLKICMVCNYLNILKDIIFFIATIVLLNKWNLAFIQAVIFFVILFTFSILIGLFCSFVAENLLFLLEIENDDVSTNVSTETASFTSTGSKNTKNEDNKDIESATHKDDEYKTLIS</sequence>
<evidence type="ECO:0000313" key="3">
    <source>
        <dbReference type="EMBL" id="KAK6588509.1"/>
    </source>
</evidence>
<evidence type="ECO:0000256" key="1">
    <source>
        <dbReference type="SAM" id="MobiDB-lite"/>
    </source>
</evidence>
<evidence type="ECO:0000256" key="2">
    <source>
        <dbReference type="SAM" id="Phobius"/>
    </source>
</evidence>
<feature type="region of interest" description="Disordered" evidence="1">
    <location>
        <begin position="205"/>
        <end position="238"/>
    </location>
</feature>
<feature type="transmembrane region" description="Helical" evidence="2">
    <location>
        <begin position="156"/>
        <end position="182"/>
    </location>
</feature>
<dbReference type="EMBL" id="JAWDEY010000032">
    <property type="protein sequence ID" value="KAK6588509.1"/>
    <property type="molecule type" value="Genomic_DNA"/>
</dbReference>
<comment type="caution">
    <text evidence="3">The sequence shown here is derived from an EMBL/GenBank/DDBJ whole genome shotgun (WGS) entry which is preliminary data.</text>
</comment>